<dbReference type="Pfam" id="PF00015">
    <property type="entry name" value="MCPsignal"/>
    <property type="match status" value="1"/>
</dbReference>
<evidence type="ECO:0000256" key="3">
    <source>
        <dbReference type="PROSITE-ProRule" id="PRU00284"/>
    </source>
</evidence>
<keyword evidence="1" id="KW-0488">Methylation</keyword>
<dbReference type="PROSITE" id="PS51753">
    <property type="entry name" value="HBM"/>
    <property type="match status" value="1"/>
</dbReference>
<keyword evidence="4" id="KW-0175">Coiled coil</keyword>
<evidence type="ECO:0000256" key="4">
    <source>
        <dbReference type="SAM" id="Coils"/>
    </source>
</evidence>
<dbReference type="InterPro" id="IPR004089">
    <property type="entry name" value="MCPsignal_dom"/>
</dbReference>
<evidence type="ECO:0000256" key="5">
    <source>
        <dbReference type="SAM" id="MobiDB-lite"/>
    </source>
</evidence>
<keyword evidence="11" id="KW-1185">Reference proteome</keyword>
<dbReference type="Gene3D" id="6.10.340.10">
    <property type="match status" value="1"/>
</dbReference>
<feature type="transmembrane region" description="Helical" evidence="6">
    <location>
        <begin position="303"/>
        <end position="323"/>
    </location>
</feature>
<dbReference type="SMART" id="SM00283">
    <property type="entry name" value="MA"/>
    <property type="match status" value="1"/>
</dbReference>
<dbReference type="InterPro" id="IPR003660">
    <property type="entry name" value="HAMP_dom"/>
</dbReference>
<keyword evidence="6" id="KW-0812">Transmembrane</keyword>
<evidence type="ECO:0000313" key="11">
    <source>
        <dbReference type="Proteomes" id="UP000605086"/>
    </source>
</evidence>
<feature type="domain" description="HAMP" evidence="8">
    <location>
        <begin position="324"/>
        <end position="377"/>
    </location>
</feature>
<name>A0ABX2KDB3_9PROT</name>
<organism evidence="10 11">
    <name type="scientific">Azospirillum melinis</name>
    <dbReference type="NCBI Taxonomy" id="328839"/>
    <lineage>
        <taxon>Bacteria</taxon>
        <taxon>Pseudomonadati</taxon>
        <taxon>Pseudomonadota</taxon>
        <taxon>Alphaproteobacteria</taxon>
        <taxon>Rhodospirillales</taxon>
        <taxon>Azospirillaceae</taxon>
        <taxon>Azospirillum</taxon>
    </lineage>
</organism>
<feature type="compositionally biased region" description="Low complexity" evidence="5">
    <location>
        <begin position="777"/>
        <end position="799"/>
    </location>
</feature>
<keyword evidence="3" id="KW-0807">Transducer</keyword>
<dbReference type="EMBL" id="WHOS01000011">
    <property type="protein sequence ID" value="NUA99752.1"/>
    <property type="molecule type" value="Genomic_DNA"/>
</dbReference>
<protein>
    <submittedName>
        <fullName evidence="10">HAMP domain-containing protein</fullName>
    </submittedName>
</protein>
<dbReference type="PANTHER" id="PTHR43531:SF14">
    <property type="entry name" value="METHYL-ACCEPTING CHEMOTAXIS PROTEIN I-RELATED"/>
    <property type="match status" value="1"/>
</dbReference>
<dbReference type="PANTHER" id="PTHR43531">
    <property type="entry name" value="PROTEIN ICFG"/>
    <property type="match status" value="1"/>
</dbReference>
<dbReference type="CDD" id="cd06225">
    <property type="entry name" value="HAMP"/>
    <property type="match status" value="1"/>
</dbReference>
<dbReference type="RefSeq" id="WP_174471029.1">
    <property type="nucleotide sequence ID" value="NZ_JAGINN010000002.1"/>
</dbReference>
<dbReference type="CDD" id="cd11386">
    <property type="entry name" value="MCP_signal"/>
    <property type="match status" value="1"/>
</dbReference>
<evidence type="ECO:0000259" key="8">
    <source>
        <dbReference type="PROSITE" id="PS50885"/>
    </source>
</evidence>
<dbReference type="Proteomes" id="UP000605086">
    <property type="component" value="Unassembled WGS sequence"/>
</dbReference>
<evidence type="ECO:0000259" key="7">
    <source>
        <dbReference type="PROSITE" id="PS50111"/>
    </source>
</evidence>
<dbReference type="Pfam" id="PF12729">
    <property type="entry name" value="4HB_MCP_1"/>
    <property type="match status" value="1"/>
</dbReference>
<proteinExistence type="inferred from homology"/>
<feature type="domain" description="Methyl-accepting transducer" evidence="7">
    <location>
        <begin position="501"/>
        <end position="730"/>
    </location>
</feature>
<comment type="similarity">
    <text evidence="2">Belongs to the methyl-accepting chemotaxis (MCP) protein family.</text>
</comment>
<keyword evidence="6" id="KW-0472">Membrane</keyword>
<feature type="compositionally biased region" description="Low complexity" evidence="5">
    <location>
        <begin position="811"/>
        <end position="823"/>
    </location>
</feature>
<dbReference type="SUPFAM" id="SSF58104">
    <property type="entry name" value="Methyl-accepting chemotaxis protein (MCP) signaling domain"/>
    <property type="match status" value="1"/>
</dbReference>
<sequence>MQNASFASRFKVGTRIQVGFLLILALLVLVAALGVRSLSTVQSGFTRYGAISDNSLRISDIDGSVSDMRRNVVNYSFSGSNTLIAPIQAQQKKLGELLHTARDVSLDPGRRALIERMIQQFDSYGSNFGQLVKLREQRDRVVSEDLMPLGQKAREGLSRVVTTGIASGDFESAAYAGQAQESLILARLSAQRFLTDPSAKAADEVRSRMDGFIKAASALPPRLADPVQKRAAEEAVQIGSRYLESFNRVVTAVNDAQTLAFNTMAQEAEEFAALVDKVILAQTDARKTVLTAAQDDMDNTSTLMIGMAVGAFVLGIAIALITARSIVRPVVQMTGTMTELAAGNLTVDVPALANRDEIGSMAKAVLVFKENAIEKKRMDEAERDRLEAERRAAEAQRAREQAIGEEIATLIDAVSKGDLERRIDLAGKDGFYRTMSEGINRLTDTVEAVIADLGEVLAALAQGDLNRRVTRDYQGAFERVKTDVNTTSTRLAEIVGQITQAAETIAAAAAEVSLGSSDLADRTEQQASSLEETAASMEELGATVRSNAENAQRANVMATQARGSAESGGGVAGSAIEAMRRIEESSRKITDIIGVIDEIAFQTNLLALNAAVEAARAGDAGRGFAVVAQEVRQLAQRSAQASKEIKGLILDSDAQVKDGVDLVSKAGDALQGIVSGVQQVATLIAEMASASAEQATALDEINSTVANMDEMTQKNAALVEETTAAAQAMSGQATDLKSLVGFFKFDQAAGFGATGFGYAPAPRAMAAVHAAPAVTTTRRAPAPTQARAAAKPAVKPAARGNGTAHATAKPATRADSSTRTTAAVPVLKHSTSDDDDWKEF</sequence>
<feature type="domain" description="HBM" evidence="9">
    <location>
        <begin position="50"/>
        <end position="290"/>
    </location>
</feature>
<evidence type="ECO:0000313" key="10">
    <source>
        <dbReference type="EMBL" id="NUA99752.1"/>
    </source>
</evidence>
<reference evidence="10 11" key="1">
    <citation type="submission" date="2019-10" db="EMBL/GenBank/DDBJ databases">
        <title>Genome sequence of Azospirillum melinis.</title>
        <authorList>
            <person name="Ambrosini A."/>
            <person name="Sant'Anna F.H."/>
            <person name="Cassan F.D."/>
            <person name="Souza E.M."/>
            <person name="Passaglia L.M.P."/>
        </authorList>
    </citation>
    <scope>NUCLEOTIDE SEQUENCE [LARGE SCALE GENOMIC DNA]</scope>
    <source>
        <strain evidence="10 11">TMCY0552</strain>
    </source>
</reference>
<dbReference type="Pfam" id="PF00672">
    <property type="entry name" value="HAMP"/>
    <property type="match status" value="1"/>
</dbReference>
<dbReference type="PROSITE" id="PS50885">
    <property type="entry name" value="HAMP"/>
    <property type="match status" value="2"/>
</dbReference>
<evidence type="ECO:0000259" key="9">
    <source>
        <dbReference type="PROSITE" id="PS51753"/>
    </source>
</evidence>
<dbReference type="Gene3D" id="1.20.1440.210">
    <property type="match status" value="1"/>
</dbReference>
<dbReference type="Gene3D" id="1.10.287.950">
    <property type="entry name" value="Methyl-accepting chemotaxis protein"/>
    <property type="match status" value="1"/>
</dbReference>
<evidence type="ECO:0000256" key="1">
    <source>
        <dbReference type="ARBA" id="ARBA00022481"/>
    </source>
</evidence>
<gene>
    <name evidence="10" type="ORF">GBZ48_10655</name>
</gene>
<feature type="region of interest" description="Disordered" evidence="5">
    <location>
        <begin position="777"/>
        <end position="840"/>
    </location>
</feature>
<feature type="domain" description="HAMP" evidence="8">
    <location>
        <begin position="444"/>
        <end position="496"/>
    </location>
</feature>
<keyword evidence="6" id="KW-1133">Transmembrane helix</keyword>
<dbReference type="SMART" id="SM01358">
    <property type="entry name" value="HBM"/>
    <property type="match status" value="1"/>
</dbReference>
<dbReference type="InterPro" id="IPR024478">
    <property type="entry name" value="HlyB_4HB_MCP"/>
</dbReference>
<accession>A0ABX2KDB3</accession>
<dbReference type="InterPro" id="IPR032255">
    <property type="entry name" value="HBM"/>
</dbReference>
<comment type="caution">
    <text evidence="10">The sequence shown here is derived from an EMBL/GenBank/DDBJ whole genome shotgun (WGS) entry which is preliminary data.</text>
</comment>
<evidence type="ECO:0000256" key="6">
    <source>
        <dbReference type="SAM" id="Phobius"/>
    </source>
</evidence>
<dbReference type="InterPro" id="IPR051310">
    <property type="entry name" value="MCP_chemotaxis"/>
</dbReference>
<evidence type="ECO:0000256" key="2">
    <source>
        <dbReference type="ARBA" id="ARBA00029447"/>
    </source>
</evidence>
<dbReference type="SMART" id="SM00304">
    <property type="entry name" value="HAMP"/>
    <property type="match status" value="2"/>
</dbReference>
<dbReference type="Pfam" id="PF18947">
    <property type="entry name" value="HAMP_2"/>
    <property type="match status" value="1"/>
</dbReference>
<dbReference type="PROSITE" id="PS50111">
    <property type="entry name" value="CHEMOTAXIS_TRANSDUC_2"/>
    <property type="match status" value="1"/>
</dbReference>
<feature type="coiled-coil region" evidence="4">
    <location>
        <begin position="369"/>
        <end position="405"/>
    </location>
</feature>
<dbReference type="SUPFAM" id="SSF158472">
    <property type="entry name" value="HAMP domain-like"/>
    <property type="match status" value="1"/>
</dbReference>